<comment type="caution">
    <text evidence="3">The sequence shown here is derived from an EMBL/GenBank/DDBJ whole genome shotgun (WGS) entry which is preliminary data.</text>
</comment>
<keyword evidence="2" id="KW-0472">Membrane</keyword>
<keyword evidence="2" id="KW-0812">Transmembrane</keyword>
<feature type="region of interest" description="Disordered" evidence="1">
    <location>
        <begin position="37"/>
        <end position="57"/>
    </location>
</feature>
<keyword evidence="2" id="KW-1133">Transmembrane helix</keyword>
<gene>
    <name evidence="3" type="ORF">DFR24_3829</name>
</gene>
<evidence type="ECO:0000313" key="4">
    <source>
        <dbReference type="Proteomes" id="UP000295341"/>
    </source>
</evidence>
<organism evidence="3 4">
    <name type="scientific">Panacagrimonas perspica</name>
    <dbReference type="NCBI Taxonomy" id="381431"/>
    <lineage>
        <taxon>Bacteria</taxon>
        <taxon>Pseudomonadati</taxon>
        <taxon>Pseudomonadota</taxon>
        <taxon>Gammaproteobacteria</taxon>
        <taxon>Nevskiales</taxon>
        <taxon>Nevskiaceae</taxon>
        <taxon>Panacagrimonas</taxon>
    </lineage>
</organism>
<protein>
    <submittedName>
        <fullName evidence="3">Uncharacterized protein</fullName>
    </submittedName>
</protein>
<dbReference type="Proteomes" id="UP000295341">
    <property type="component" value="Unassembled WGS sequence"/>
</dbReference>
<reference evidence="3 4" key="1">
    <citation type="submission" date="2019-03" db="EMBL/GenBank/DDBJ databases">
        <title>Genomic Encyclopedia of Type Strains, Phase IV (KMG-IV): sequencing the most valuable type-strain genomes for metagenomic binning, comparative biology and taxonomic classification.</title>
        <authorList>
            <person name="Goeker M."/>
        </authorList>
    </citation>
    <scope>NUCLEOTIDE SEQUENCE [LARGE SCALE GENOMIC DNA]</scope>
    <source>
        <strain evidence="3 4">DSM 26377</strain>
    </source>
</reference>
<name>A0A4R7P062_9GAMM</name>
<dbReference type="AlphaFoldDB" id="A0A4R7P062"/>
<evidence type="ECO:0000256" key="1">
    <source>
        <dbReference type="SAM" id="MobiDB-lite"/>
    </source>
</evidence>
<feature type="transmembrane region" description="Helical" evidence="2">
    <location>
        <begin position="12"/>
        <end position="32"/>
    </location>
</feature>
<evidence type="ECO:0000313" key="3">
    <source>
        <dbReference type="EMBL" id="TDU26798.1"/>
    </source>
</evidence>
<dbReference type="RefSeq" id="WP_162851314.1">
    <property type="nucleotide sequence ID" value="NZ_MWIN01000009.1"/>
</dbReference>
<evidence type="ECO:0000256" key="2">
    <source>
        <dbReference type="SAM" id="Phobius"/>
    </source>
</evidence>
<dbReference type="EMBL" id="SOBT01000010">
    <property type="protein sequence ID" value="TDU26798.1"/>
    <property type="molecule type" value="Genomic_DNA"/>
</dbReference>
<sequence length="57" mass="5721">MKRRLLASKRDLTGLVCLVGMGLLVLLAWATLPGSGVDPAPHGNDVTAPAAGIDGPG</sequence>
<proteinExistence type="predicted"/>
<accession>A0A4R7P062</accession>
<keyword evidence="4" id="KW-1185">Reference proteome</keyword>